<accession>A0AAP4TXJ0</accession>
<dbReference type="AlphaFoldDB" id="A0AAP4TXJ0"/>
<organism evidence="1 2">
    <name type="scientific">Cobetia amphilecti</name>
    <dbReference type="NCBI Taxonomy" id="1055104"/>
    <lineage>
        <taxon>Bacteria</taxon>
        <taxon>Pseudomonadati</taxon>
        <taxon>Pseudomonadota</taxon>
        <taxon>Gammaproteobacteria</taxon>
        <taxon>Oceanospirillales</taxon>
        <taxon>Halomonadaceae</taxon>
        <taxon>Cobetia</taxon>
    </lineage>
</organism>
<evidence type="ECO:0000313" key="2">
    <source>
        <dbReference type="Proteomes" id="UP001170481"/>
    </source>
</evidence>
<evidence type="ECO:0000313" key="1">
    <source>
        <dbReference type="EMBL" id="MDO6671609.1"/>
    </source>
</evidence>
<dbReference type="SUPFAM" id="SSF53335">
    <property type="entry name" value="S-adenosyl-L-methionine-dependent methyltransferases"/>
    <property type="match status" value="1"/>
</dbReference>
<dbReference type="Proteomes" id="UP001170481">
    <property type="component" value="Unassembled WGS sequence"/>
</dbReference>
<comment type="caution">
    <text evidence="1">The sequence shown here is derived from an EMBL/GenBank/DDBJ whole genome shotgun (WGS) entry which is preliminary data.</text>
</comment>
<sequence length="242" mass="27498">MATLAGDTLAVSRDEDLYSGSVDWNAIYREGYPLERIARRQARLLPDDQGQPMLMAGFAEVAAILSRQHDVRFVEYSQYMVEEARRHWPQLDEVVHGDILDVLAETPASCVAISCRISANWQQGEQLTRLVEAIIRHPRLRIVIDAFDVERLPLSTRIVSGSGRHQLAWQTLSRRMLEPEWGMHAVHWRGEKPDRPAWVSAFEPATLTRCLARQLPGHEVRCLPPLIPQDPGFTLVITPRSP</sequence>
<proteinExistence type="predicted"/>
<dbReference type="EMBL" id="JAUORK010000005">
    <property type="protein sequence ID" value="MDO6671609.1"/>
    <property type="molecule type" value="Genomic_DNA"/>
</dbReference>
<gene>
    <name evidence="1" type="ORF">Q4535_05700</name>
</gene>
<evidence type="ECO:0008006" key="3">
    <source>
        <dbReference type="Google" id="ProtNLM"/>
    </source>
</evidence>
<dbReference type="InterPro" id="IPR029063">
    <property type="entry name" value="SAM-dependent_MTases_sf"/>
</dbReference>
<reference evidence="1" key="1">
    <citation type="submission" date="2023-07" db="EMBL/GenBank/DDBJ databases">
        <title>Genome content predicts the carbon catabolic preferences of heterotrophic bacteria.</title>
        <authorList>
            <person name="Gralka M."/>
        </authorList>
    </citation>
    <scope>NUCLEOTIDE SEQUENCE</scope>
    <source>
        <strain evidence="1">C2R13</strain>
    </source>
</reference>
<name>A0AAP4TXJ0_9GAMM</name>
<protein>
    <recommendedName>
        <fullName evidence="3">Methyltransferase</fullName>
    </recommendedName>
</protein>
<dbReference type="RefSeq" id="WP_303593255.1">
    <property type="nucleotide sequence ID" value="NZ_JAUORK010000005.1"/>
</dbReference>